<name>A0A7J8NGH0_9ROSI</name>
<gene>
    <name evidence="1" type="ORF">Golob_027549</name>
</gene>
<dbReference type="EMBL" id="JABEZX010321428">
    <property type="protein sequence ID" value="MBA0575934.1"/>
    <property type="molecule type" value="Genomic_DNA"/>
</dbReference>
<proteinExistence type="predicted"/>
<evidence type="ECO:0000313" key="1">
    <source>
        <dbReference type="EMBL" id="MBA0575934.1"/>
    </source>
</evidence>
<sequence>METKFAGLTLEEEEDKIFQIQSDAEMNGEVEVLQLVGCFLTTSIVHFLAMRSTMENLWHPVRGVQIRDLGKK</sequence>
<accession>A0A7J8NGH0</accession>
<dbReference type="AlphaFoldDB" id="A0A7J8NGH0"/>
<keyword evidence="2" id="KW-1185">Reference proteome</keyword>
<organism evidence="1 2">
    <name type="scientific">Gossypium lobatum</name>
    <dbReference type="NCBI Taxonomy" id="34289"/>
    <lineage>
        <taxon>Eukaryota</taxon>
        <taxon>Viridiplantae</taxon>
        <taxon>Streptophyta</taxon>
        <taxon>Embryophyta</taxon>
        <taxon>Tracheophyta</taxon>
        <taxon>Spermatophyta</taxon>
        <taxon>Magnoliopsida</taxon>
        <taxon>eudicotyledons</taxon>
        <taxon>Gunneridae</taxon>
        <taxon>Pentapetalae</taxon>
        <taxon>rosids</taxon>
        <taxon>malvids</taxon>
        <taxon>Malvales</taxon>
        <taxon>Malvaceae</taxon>
        <taxon>Malvoideae</taxon>
        <taxon>Gossypium</taxon>
    </lineage>
</organism>
<reference evidence="1 2" key="1">
    <citation type="journal article" date="2019" name="Genome Biol. Evol.">
        <title>Insights into the evolution of the New World diploid cottons (Gossypium, subgenus Houzingenia) based on genome sequencing.</title>
        <authorList>
            <person name="Grover C.E."/>
            <person name="Arick M.A. 2nd"/>
            <person name="Thrash A."/>
            <person name="Conover J.L."/>
            <person name="Sanders W.S."/>
            <person name="Peterson D.G."/>
            <person name="Frelichowski J.E."/>
            <person name="Scheffler J.A."/>
            <person name="Scheffler B.E."/>
            <person name="Wendel J.F."/>
        </authorList>
    </citation>
    <scope>NUCLEOTIDE SEQUENCE [LARGE SCALE GENOMIC DNA]</scope>
    <source>
        <strain evidence="1">157</strain>
        <tissue evidence="1">Leaf</tissue>
    </source>
</reference>
<feature type="non-terminal residue" evidence="1">
    <location>
        <position position="72"/>
    </location>
</feature>
<protein>
    <submittedName>
        <fullName evidence="1">Uncharacterized protein</fullName>
    </submittedName>
</protein>
<dbReference type="Proteomes" id="UP000593572">
    <property type="component" value="Unassembled WGS sequence"/>
</dbReference>
<comment type="caution">
    <text evidence="1">The sequence shown here is derived from an EMBL/GenBank/DDBJ whole genome shotgun (WGS) entry which is preliminary data.</text>
</comment>
<evidence type="ECO:0000313" key="2">
    <source>
        <dbReference type="Proteomes" id="UP000593572"/>
    </source>
</evidence>